<evidence type="ECO:0000313" key="4">
    <source>
        <dbReference type="Proteomes" id="UP000001593"/>
    </source>
</evidence>
<dbReference type="Gene3D" id="1.10.840.10">
    <property type="entry name" value="Ras guanine-nucleotide exchange factors catalytic domain"/>
    <property type="match status" value="1"/>
</dbReference>
<dbReference type="PANTHER" id="PTHR21560">
    <property type="entry name" value="VERY KIND PROTEIN"/>
    <property type="match status" value="1"/>
</dbReference>
<organism evidence="3 4">
    <name type="scientific">Nematostella vectensis</name>
    <name type="common">Starlet sea anemone</name>
    <dbReference type="NCBI Taxonomy" id="45351"/>
    <lineage>
        <taxon>Eukaryota</taxon>
        <taxon>Metazoa</taxon>
        <taxon>Cnidaria</taxon>
        <taxon>Anthozoa</taxon>
        <taxon>Hexacorallia</taxon>
        <taxon>Actiniaria</taxon>
        <taxon>Edwardsiidae</taxon>
        <taxon>Nematostella</taxon>
    </lineage>
</organism>
<accession>A7RIL5</accession>
<name>A7RIL5_NEMVE</name>
<dbReference type="InterPro" id="IPR001895">
    <property type="entry name" value="RASGEF_cat_dom"/>
</dbReference>
<dbReference type="PhylomeDB" id="A7RIL5"/>
<dbReference type="HOGENOM" id="CLU_1306176_0_0_1"/>
<dbReference type="InParanoid" id="A7RIL5"/>
<keyword evidence="1" id="KW-0344">Guanine-nucleotide releasing factor</keyword>
<dbReference type="Pfam" id="PF00617">
    <property type="entry name" value="RasGEF"/>
    <property type="match status" value="1"/>
</dbReference>
<dbReference type="Proteomes" id="UP000001593">
    <property type="component" value="Unassembled WGS sequence"/>
</dbReference>
<sequence>MSVTDHSSRTVAQQLTLIQQSQLVLVTKFVSIAKHCAEMRNFATCVQIIDALEMFVIKQLPVWKQVPNKVIQSLEELKAIKVLLKTDSLWLLRDHAVREKPTIPCTLLFLMHIQQQEIGGFTLANGMFKWTKMRSIGRLVDQIRLFKQMRYAFEANDSMKEHLVQRILECRDLNLHTLASENTANFHLSSSQNSRKFQDAFKKMKATFGHG</sequence>
<dbReference type="InterPro" id="IPR029899">
    <property type="entry name" value="KNDC1"/>
</dbReference>
<dbReference type="InterPro" id="IPR023578">
    <property type="entry name" value="Ras_GEF_dom_sf"/>
</dbReference>
<proteinExistence type="predicted"/>
<reference evidence="3 4" key="1">
    <citation type="journal article" date="2007" name="Science">
        <title>Sea anemone genome reveals ancestral eumetazoan gene repertoire and genomic organization.</title>
        <authorList>
            <person name="Putnam N.H."/>
            <person name="Srivastava M."/>
            <person name="Hellsten U."/>
            <person name="Dirks B."/>
            <person name="Chapman J."/>
            <person name="Salamov A."/>
            <person name="Terry A."/>
            <person name="Shapiro H."/>
            <person name="Lindquist E."/>
            <person name="Kapitonov V.V."/>
            <person name="Jurka J."/>
            <person name="Genikhovich G."/>
            <person name="Grigoriev I.V."/>
            <person name="Lucas S.M."/>
            <person name="Steele R.E."/>
            <person name="Finnerty J.R."/>
            <person name="Technau U."/>
            <person name="Martindale M.Q."/>
            <person name="Rokhsar D.S."/>
        </authorList>
    </citation>
    <scope>NUCLEOTIDE SEQUENCE [LARGE SCALE GENOMIC DNA]</scope>
    <source>
        <strain evidence="4">CH2 X CH6</strain>
    </source>
</reference>
<dbReference type="AlphaFoldDB" id="A7RIL5"/>
<dbReference type="PROSITE" id="PS50009">
    <property type="entry name" value="RASGEF_CAT"/>
    <property type="match status" value="1"/>
</dbReference>
<evidence type="ECO:0000313" key="3">
    <source>
        <dbReference type="EMBL" id="EDO48734.1"/>
    </source>
</evidence>
<dbReference type="eggNOG" id="ENOG502QSHW">
    <property type="taxonomic scope" value="Eukaryota"/>
</dbReference>
<dbReference type="InterPro" id="IPR036964">
    <property type="entry name" value="RASGEF_cat_dom_sf"/>
</dbReference>
<dbReference type="PANTHER" id="PTHR21560:SF0">
    <property type="entry name" value="KINASE NON-CATALYTIC C-LOBE DOMAIN-CONTAINING PROTEIN 1"/>
    <property type="match status" value="1"/>
</dbReference>
<gene>
    <name evidence="3" type="ORF">NEMVEDRAFT_v1g234046</name>
</gene>
<dbReference type="EMBL" id="DS469512">
    <property type="protein sequence ID" value="EDO48734.1"/>
    <property type="molecule type" value="Genomic_DNA"/>
</dbReference>
<dbReference type="SUPFAM" id="SSF48366">
    <property type="entry name" value="Ras GEF"/>
    <property type="match status" value="1"/>
</dbReference>
<dbReference type="GO" id="GO:0007264">
    <property type="term" value="P:small GTPase-mediated signal transduction"/>
    <property type="evidence" value="ECO:0007669"/>
    <property type="project" value="InterPro"/>
</dbReference>
<dbReference type="GO" id="GO:0005085">
    <property type="term" value="F:guanyl-nucleotide exchange factor activity"/>
    <property type="evidence" value="ECO:0007669"/>
    <property type="project" value="UniProtKB-KW"/>
</dbReference>
<keyword evidence="4" id="KW-1185">Reference proteome</keyword>
<evidence type="ECO:0000259" key="2">
    <source>
        <dbReference type="PROSITE" id="PS50009"/>
    </source>
</evidence>
<evidence type="ECO:0000256" key="1">
    <source>
        <dbReference type="PROSITE-ProRule" id="PRU00168"/>
    </source>
</evidence>
<protein>
    <recommendedName>
        <fullName evidence="2">Ras-GEF domain-containing protein</fullName>
    </recommendedName>
</protein>
<feature type="domain" description="Ras-GEF" evidence="2">
    <location>
        <begin position="1"/>
        <end position="180"/>
    </location>
</feature>